<sequence length="245" mass="28497">MQHSLDKWLTVHEDVVLHIRQDYEVASAAVMVRSTPFGYCFLEEWIKLGTILDKTQLNWDNGDLLDHMMELVEPPMPECKEKRGKPDYLQCFRERFDRLLDLPKHLPIRVFFPGQGFWRDYVGDTVVEPGNPISQSDTFRRYFRTCAWPSDILGHAWKAFDKHWPQEYLHDLAKNVSAHDTFPECDKRYTLADELAMAQTCCFTLYPACANPDGGNRCHGPHCPKNPLWWHPNCTSIPFLAAPMD</sequence>
<protein>
    <submittedName>
        <fullName evidence="1">Uncharacterized protein</fullName>
    </submittedName>
</protein>
<evidence type="ECO:0000313" key="1">
    <source>
        <dbReference type="EMBL" id="KAI7846174.1"/>
    </source>
</evidence>
<gene>
    <name evidence="1" type="ORF">COHA_000344</name>
</gene>
<organism evidence="1 2">
    <name type="scientific">Chlorella ohadii</name>
    <dbReference type="NCBI Taxonomy" id="2649997"/>
    <lineage>
        <taxon>Eukaryota</taxon>
        <taxon>Viridiplantae</taxon>
        <taxon>Chlorophyta</taxon>
        <taxon>core chlorophytes</taxon>
        <taxon>Trebouxiophyceae</taxon>
        <taxon>Chlorellales</taxon>
        <taxon>Chlorellaceae</taxon>
        <taxon>Chlorella clade</taxon>
        <taxon>Chlorella</taxon>
    </lineage>
</organism>
<evidence type="ECO:0000313" key="2">
    <source>
        <dbReference type="Proteomes" id="UP001205105"/>
    </source>
</evidence>
<name>A0AAD5E1A6_9CHLO</name>
<dbReference type="EMBL" id="JADXDR010000008">
    <property type="protein sequence ID" value="KAI7846174.1"/>
    <property type="molecule type" value="Genomic_DNA"/>
</dbReference>
<dbReference type="AlphaFoldDB" id="A0AAD5E1A6"/>
<accession>A0AAD5E1A6</accession>
<reference evidence="1" key="1">
    <citation type="submission" date="2020-11" db="EMBL/GenBank/DDBJ databases">
        <title>Chlorella ohadii genome sequencing and assembly.</title>
        <authorList>
            <person name="Murik O."/>
            <person name="Treves H."/>
            <person name="Kedem I."/>
            <person name="Shotland Y."/>
            <person name="Kaplan A."/>
        </authorList>
    </citation>
    <scope>NUCLEOTIDE SEQUENCE</scope>
    <source>
        <strain evidence="1">1</strain>
    </source>
</reference>
<keyword evidence="2" id="KW-1185">Reference proteome</keyword>
<proteinExistence type="predicted"/>
<dbReference type="Proteomes" id="UP001205105">
    <property type="component" value="Unassembled WGS sequence"/>
</dbReference>
<comment type="caution">
    <text evidence="1">The sequence shown here is derived from an EMBL/GenBank/DDBJ whole genome shotgun (WGS) entry which is preliminary data.</text>
</comment>